<evidence type="ECO:0000256" key="6">
    <source>
        <dbReference type="PROSITE-ProRule" id="PRU00042"/>
    </source>
</evidence>
<keyword evidence="4 6" id="KW-0863">Zinc-finger</keyword>
<dbReference type="SMART" id="SM00355">
    <property type="entry name" value="ZnF_C2H2"/>
    <property type="match status" value="6"/>
</dbReference>
<feature type="region of interest" description="Disordered" evidence="7">
    <location>
        <begin position="640"/>
        <end position="681"/>
    </location>
</feature>
<accession>A0A135UIG9</accession>
<protein>
    <submittedName>
        <fullName evidence="9">Zinc-responsiveness transcriptional activator</fullName>
    </submittedName>
</protein>
<feature type="domain" description="C2H2-type" evidence="8">
    <location>
        <begin position="597"/>
        <end position="624"/>
    </location>
</feature>
<keyword evidence="2" id="KW-0479">Metal-binding</keyword>
<comment type="caution">
    <text evidence="9">The sequence shown here is derived from an EMBL/GenBank/DDBJ whole genome shotgun (WGS) entry which is preliminary data.</text>
</comment>
<dbReference type="STRING" id="1209931.A0A135UIG9"/>
<organism evidence="9 10">
    <name type="scientific">Colletotrichum salicis</name>
    <dbReference type="NCBI Taxonomy" id="1209931"/>
    <lineage>
        <taxon>Eukaryota</taxon>
        <taxon>Fungi</taxon>
        <taxon>Dikarya</taxon>
        <taxon>Ascomycota</taxon>
        <taxon>Pezizomycotina</taxon>
        <taxon>Sordariomycetes</taxon>
        <taxon>Hypocreomycetidae</taxon>
        <taxon>Glomerellales</taxon>
        <taxon>Glomerellaceae</taxon>
        <taxon>Colletotrichum</taxon>
        <taxon>Colletotrichum acutatum species complex</taxon>
    </lineage>
</organism>
<dbReference type="SUPFAM" id="SSF57667">
    <property type="entry name" value="beta-beta-alpha zinc fingers"/>
    <property type="match status" value="3"/>
</dbReference>
<feature type="domain" description="C2H2-type" evidence="8">
    <location>
        <begin position="567"/>
        <end position="596"/>
    </location>
</feature>
<dbReference type="InterPro" id="IPR050329">
    <property type="entry name" value="GLI_C2H2-zinc-finger"/>
</dbReference>
<feature type="compositionally biased region" description="Low complexity" evidence="7">
    <location>
        <begin position="441"/>
        <end position="455"/>
    </location>
</feature>
<evidence type="ECO:0000256" key="4">
    <source>
        <dbReference type="ARBA" id="ARBA00022771"/>
    </source>
</evidence>
<proteinExistence type="inferred from homology"/>
<evidence type="ECO:0000256" key="1">
    <source>
        <dbReference type="ARBA" id="ARBA00006991"/>
    </source>
</evidence>
<evidence type="ECO:0000259" key="8">
    <source>
        <dbReference type="PROSITE" id="PS50157"/>
    </source>
</evidence>
<dbReference type="InterPro" id="IPR013087">
    <property type="entry name" value="Znf_C2H2_type"/>
</dbReference>
<feature type="region of interest" description="Disordered" evidence="7">
    <location>
        <begin position="390"/>
        <end position="459"/>
    </location>
</feature>
<feature type="domain" description="C2H2-type" evidence="8">
    <location>
        <begin position="507"/>
        <end position="538"/>
    </location>
</feature>
<name>A0A135UIG9_9PEZI</name>
<dbReference type="FunFam" id="3.30.160.60:FF:002343">
    <property type="entry name" value="Zinc finger protein 33A"/>
    <property type="match status" value="1"/>
</dbReference>
<dbReference type="GO" id="GO:0008270">
    <property type="term" value="F:zinc ion binding"/>
    <property type="evidence" value="ECO:0007669"/>
    <property type="project" value="UniProtKB-KW"/>
</dbReference>
<evidence type="ECO:0000256" key="7">
    <source>
        <dbReference type="SAM" id="MobiDB-lite"/>
    </source>
</evidence>
<gene>
    <name evidence="9" type="ORF">CSAL01_09647</name>
</gene>
<dbReference type="Gene3D" id="3.30.160.60">
    <property type="entry name" value="Classic Zinc Finger"/>
    <property type="match status" value="5"/>
</dbReference>
<dbReference type="GO" id="GO:0005634">
    <property type="term" value="C:nucleus"/>
    <property type="evidence" value="ECO:0007669"/>
    <property type="project" value="UniProtKB-ARBA"/>
</dbReference>
<evidence type="ECO:0000256" key="2">
    <source>
        <dbReference type="ARBA" id="ARBA00022723"/>
    </source>
</evidence>
<keyword evidence="5" id="KW-0862">Zinc</keyword>
<sequence>MDGHLDGLPSYAGHGSGFFLEPLDVEHLNDHFSGAVTLPVSHDESCMDLDFDHIACRGPHSNNQHHPVPNHNHPLNPNNIPMHARRHHSLSTMPALPNYFDPRGQMPLGFGSDAIMSPTVPMGFGLETPSSSPQIEDDSTSAACSSVDCNRCVSECGASEAGDICTDEDCAQACDDDDCDEAAAQCTDAECPANDILSEKDKAAADVLASIGGDTFAQDSIMAPSMPSMPSMSSQYYATQSPYQSGEIPAASQNHFHPGGMTLSMAHSMNMGNPYQSNPNLYNTVLSSFAGFGDPATSAPADWMVFGMHLNEHAHDQTNCIQPCLTENRNLPTRCPLPHLSHAHPGGLDLSFCMPDPNSSEFIPCGAELNGVEDWTSHFQEQHVASEGQHHNYPHTTQHSYPPLMPPNRQPHFLLGPRDGLLDPTHAAQDKESTTSPLGLQASSSPQPSPATAQTLPSPDKTGAEVFTCQWVIAGQICGMSYSNDDALQAHCKERHIVNLGKTDAGYKCCWEGCAREGHFTQKSKLERHLQTHTGFKPVKCEICNTPLSAKQSLAQHMRIHTGEKPWSCKFPGCKASFKQQSALTMHSRTHTGEKPLKCEVCGKAFGESSNLSKHRKTHNVKGAFKCDFCDKDFHRLDQKRRHEKIHRKDTNASKAAKPTPSIKKTQGGRVTKASDRRNSK</sequence>
<dbReference type="GO" id="GO:0045944">
    <property type="term" value="P:positive regulation of transcription by RNA polymerase II"/>
    <property type="evidence" value="ECO:0007669"/>
    <property type="project" value="UniProtKB-ARBA"/>
</dbReference>
<dbReference type="AlphaFoldDB" id="A0A135UIG9"/>
<keyword evidence="3" id="KW-0677">Repeat</keyword>
<keyword evidence="10" id="KW-1185">Reference proteome</keyword>
<feature type="domain" description="C2H2-type" evidence="8">
    <location>
        <begin position="539"/>
        <end position="566"/>
    </location>
</feature>
<dbReference type="FunFam" id="3.30.160.60:FF:000125">
    <property type="entry name" value="Putative zinc finger protein 143"/>
    <property type="match status" value="1"/>
</dbReference>
<dbReference type="PROSITE" id="PS50157">
    <property type="entry name" value="ZINC_FINGER_C2H2_2"/>
    <property type="match status" value="5"/>
</dbReference>
<dbReference type="EMBL" id="JFFI01001418">
    <property type="protein sequence ID" value="KXH60184.1"/>
    <property type="molecule type" value="Genomic_DNA"/>
</dbReference>
<dbReference type="OrthoDB" id="3437960at2759"/>
<evidence type="ECO:0000256" key="3">
    <source>
        <dbReference type="ARBA" id="ARBA00022737"/>
    </source>
</evidence>
<evidence type="ECO:0000313" key="9">
    <source>
        <dbReference type="EMBL" id="KXH60184.1"/>
    </source>
</evidence>
<dbReference type="PANTHER" id="PTHR19818:SF139">
    <property type="entry name" value="PAIR-RULE PROTEIN ODD-PAIRED"/>
    <property type="match status" value="1"/>
</dbReference>
<dbReference type="PROSITE" id="PS00028">
    <property type="entry name" value="ZINC_FINGER_C2H2_1"/>
    <property type="match status" value="4"/>
</dbReference>
<dbReference type="Pfam" id="PF00096">
    <property type="entry name" value="zf-C2H2"/>
    <property type="match status" value="2"/>
</dbReference>
<dbReference type="GO" id="GO:0000981">
    <property type="term" value="F:DNA-binding transcription factor activity, RNA polymerase II-specific"/>
    <property type="evidence" value="ECO:0007669"/>
    <property type="project" value="TreeGrafter"/>
</dbReference>
<dbReference type="PANTHER" id="PTHR19818">
    <property type="entry name" value="ZINC FINGER PROTEIN ZIC AND GLI"/>
    <property type="match status" value="1"/>
</dbReference>
<dbReference type="FunFam" id="3.30.160.60:FF:001442">
    <property type="entry name" value="zinc finger protein 696"/>
    <property type="match status" value="1"/>
</dbReference>
<comment type="similarity">
    <text evidence="1">Belongs to the krueppel C2H2-type zinc-finger protein family.</text>
</comment>
<evidence type="ECO:0000256" key="5">
    <source>
        <dbReference type="ARBA" id="ARBA00022833"/>
    </source>
</evidence>
<feature type="domain" description="C2H2-type" evidence="8">
    <location>
        <begin position="625"/>
        <end position="652"/>
    </location>
</feature>
<reference evidence="9 10" key="1">
    <citation type="submission" date="2014-02" db="EMBL/GenBank/DDBJ databases">
        <title>The genome sequence of Colletotrichum salicis CBS 607.94.</title>
        <authorList>
            <person name="Baroncelli R."/>
            <person name="Thon M.R."/>
        </authorList>
    </citation>
    <scope>NUCLEOTIDE SEQUENCE [LARGE SCALE GENOMIC DNA]</scope>
    <source>
        <strain evidence="9 10">CBS 607.94</strain>
    </source>
</reference>
<dbReference type="GO" id="GO:0000978">
    <property type="term" value="F:RNA polymerase II cis-regulatory region sequence-specific DNA binding"/>
    <property type="evidence" value="ECO:0007669"/>
    <property type="project" value="UniProtKB-ARBA"/>
</dbReference>
<evidence type="ECO:0000313" key="10">
    <source>
        <dbReference type="Proteomes" id="UP000070121"/>
    </source>
</evidence>
<dbReference type="InterPro" id="IPR036236">
    <property type="entry name" value="Znf_C2H2_sf"/>
</dbReference>
<dbReference type="Proteomes" id="UP000070121">
    <property type="component" value="Unassembled WGS sequence"/>
</dbReference>